<feature type="domain" description="DSBA-like thioredoxin" evidence="1">
    <location>
        <begin position="7"/>
        <end position="187"/>
    </location>
</feature>
<dbReference type="InterPro" id="IPR036249">
    <property type="entry name" value="Thioredoxin-like_sf"/>
</dbReference>
<sequence length="195" mass="21831">MHDAPSLVFYFDYIDPGSYLTHRQLGQILPEGVEPVRHPFEVCPVPQELIDGSGPDWRAYGETVMGLAREAEIRMVRPSFVPWSRKAHELRLHAAEQGLESSMHEAVFSAHFMEGADIGRVDVLVASAEELGLDPSESRAVLDVDKHRERVVDLRREAEASGLRRVPTLRSGDMSLEGPASIGELRHFLQQARLL</sequence>
<proteinExistence type="predicted"/>
<dbReference type="GO" id="GO:0016491">
    <property type="term" value="F:oxidoreductase activity"/>
    <property type="evidence" value="ECO:0007669"/>
    <property type="project" value="InterPro"/>
</dbReference>
<dbReference type="Gene3D" id="3.40.30.10">
    <property type="entry name" value="Glutaredoxin"/>
    <property type="match status" value="1"/>
</dbReference>
<dbReference type="AlphaFoldDB" id="A0A381Q2E0"/>
<dbReference type="Pfam" id="PF01323">
    <property type="entry name" value="DSBA"/>
    <property type="match status" value="1"/>
</dbReference>
<reference evidence="2" key="1">
    <citation type="submission" date="2018-05" db="EMBL/GenBank/DDBJ databases">
        <authorList>
            <person name="Lanie J.A."/>
            <person name="Ng W.-L."/>
            <person name="Kazmierczak K.M."/>
            <person name="Andrzejewski T.M."/>
            <person name="Davidsen T.M."/>
            <person name="Wayne K.J."/>
            <person name="Tettelin H."/>
            <person name="Glass J.I."/>
            <person name="Rusch D."/>
            <person name="Podicherti R."/>
            <person name="Tsui H.-C.T."/>
            <person name="Winkler M.E."/>
        </authorList>
    </citation>
    <scope>NUCLEOTIDE SEQUENCE</scope>
</reference>
<name>A0A381Q2E0_9ZZZZ</name>
<evidence type="ECO:0000259" key="1">
    <source>
        <dbReference type="Pfam" id="PF01323"/>
    </source>
</evidence>
<evidence type="ECO:0000313" key="2">
    <source>
        <dbReference type="EMBL" id="SUZ73230.1"/>
    </source>
</evidence>
<dbReference type="SUPFAM" id="SSF52833">
    <property type="entry name" value="Thioredoxin-like"/>
    <property type="match status" value="1"/>
</dbReference>
<dbReference type="InterPro" id="IPR001853">
    <property type="entry name" value="DSBA-like_thioredoxin_dom"/>
</dbReference>
<protein>
    <recommendedName>
        <fullName evidence="1">DSBA-like thioredoxin domain-containing protein</fullName>
    </recommendedName>
</protein>
<gene>
    <name evidence="2" type="ORF">METZ01_LOCUS26084</name>
</gene>
<accession>A0A381Q2E0</accession>
<dbReference type="PANTHER" id="PTHR13887:SF41">
    <property type="entry name" value="THIOREDOXIN SUPERFAMILY PROTEIN"/>
    <property type="match status" value="1"/>
</dbReference>
<dbReference type="PANTHER" id="PTHR13887">
    <property type="entry name" value="GLUTATHIONE S-TRANSFERASE KAPPA"/>
    <property type="match status" value="1"/>
</dbReference>
<dbReference type="EMBL" id="UINC01001172">
    <property type="protein sequence ID" value="SUZ73230.1"/>
    <property type="molecule type" value="Genomic_DNA"/>
</dbReference>
<organism evidence="2">
    <name type="scientific">marine metagenome</name>
    <dbReference type="NCBI Taxonomy" id="408172"/>
    <lineage>
        <taxon>unclassified sequences</taxon>
        <taxon>metagenomes</taxon>
        <taxon>ecological metagenomes</taxon>
    </lineage>
</organism>